<keyword evidence="7" id="KW-0482">Metalloprotease</keyword>
<dbReference type="GO" id="GO:0006508">
    <property type="term" value="P:proteolysis"/>
    <property type="evidence" value="ECO:0007669"/>
    <property type="project" value="UniProtKB-KW"/>
</dbReference>
<dbReference type="SUPFAM" id="SSF63411">
    <property type="entry name" value="LuxS/MPP-like metallohydrolase"/>
    <property type="match status" value="2"/>
</dbReference>
<evidence type="ECO:0000256" key="2">
    <source>
        <dbReference type="ARBA" id="ARBA00007261"/>
    </source>
</evidence>
<dbReference type="PROSITE" id="PS00143">
    <property type="entry name" value="INSULINASE"/>
    <property type="match status" value="1"/>
</dbReference>
<dbReference type="Pfam" id="PF00675">
    <property type="entry name" value="Peptidase_M16"/>
    <property type="match status" value="1"/>
</dbReference>
<gene>
    <name evidence="12" type="ORF">GCM10010964_23600</name>
</gene>
<dbReference type="Gene3D" id="3.30.830.10">
    <property type="entry name" value="Metalloenzyme, LuxS/M16 peptidase-like"/>
    <property type="match status" value="2"/>
</dbReference>
<dbReference type="Proteomes" id="UP000597507">
    <property type="component" value="Unassembled WGS sequence"/>
</dbReference>
<dbReference type="InterPro" id="IPR007863">
    <property type="entry name" value="Peptidase_M16_C"/>
</dbReference>
<dbReference type="InterPro" id="IPR001431">
    <property type="entry name" value="Pept_M16_Zn_BS"/>
</dbReference>
<feature type="signal peptide" evidence="9">
    <location>
        <begin position="1"/>
        <end position="23"/>
    </location>
</feature>
<evidence type="ECO:0000256" key="6">
    <source>
        <dbReference type="ARBA" id="ARBA00022833"/>
    </source>
</evidence>
<dbReference type="GO" id="GO:0046872">
    <property type="term" value="F:metal ion binding"/>
    <property type="evidence" value="ECO:0007669"/>
    <property type="project" value="UniProtKB-KW"/>
</dbReference>
<accession>A0A8J3ECP4</accession>
<comment type="similarity">
    <text evidence="2 8">Belongs to the peptidase M16 family.</text>
</comment>
<keyword evidence="6" id="KW-0862">Zinc</keyword>
<keyword evidence="9" id="KW-0732">Signal</keyword>
<comment type="caution">
    <text evidence="12">The sequence shown here is derived from an EMBL/GenBank/DDBJ whole genome shotgun (WGS) entry which is preliminary data.</text>
</comment>
<dbReference type="EMBL" id="BMKS01000006">
    <property type="protein sequence ID" value="GGG34989.1"/>
    <property type="molecule type" value="Genomic_DNA"/>
</dbReference>
<evidence type="ECO:0000259" key="11">
    <source>
        <dbReference type="Pfam" id="PF05193"/>
    </source>
</evidence>
<keyword evidence="13" id="KW-1185">Reference proteome</keyword>
<dbReference type="PANTHER" id="PTHR43690">
    <property type="entry name" value="NARDILYSIN"/>
    <property type="match status" value="1"/>
</dbReference>
<protein>
    <submittedName>
        <fullName evidence="12">Peptidase M16</fullName>
    </submittedName>
</protein>
<evidence type="ECO:0000256" key="1">
    <source>
        <dbReference type="ARBA" id="ARBA00001947"/>
    </source>
</evidence>
<evidence type="ECO:0000256" key="9">
    <source>
        <dbReference type="SAM" id="SignalP"/>
    </source>
</evidence>
<keyword evidence="4" id="KW-0479">Metal-binding</keyword>
<keyword evidence="5" id="KW-0378">Hydrolase</keyword>
<sequence>MPPVTRRTALATAAAAVATAALAAPPTVAAPAAGAETGPPVPPPERPLFGAQVWRLPQNGLTVAFVESRRAPVVAQYLFYAVGSGEDPAGRSGVAHFLEHMMFKGSRNVPNGAFSQIVAREGGNDNAFTSRDVTAYYQHVEASRLPLVMEMEADRVAGALLGAEEFEAERQVVLEERRTRTDSNPRARFREAFDAALWGPQHWRGRPIIGWEEEIRAITLDDLRGFYARWYAPENAILVVAGDVREAELRRLVERHYGAVPAREAPRRVRGPAPATAREPRLIRRDPGVREAAYARAWMAPTLTAGETGHAYALEVLAHLLGGGQGSRLHKALVEAGLAVAAAAGYDGDALGVGAFSLYATPRREVAPERLESAADDVVKRLLDEGPSEAEVARSIRQLTAGALFALDSLGAAPHMIGGALAIGLPIEAVEFWPARLRAVTPAQVAEAARAVLAAAPNTVGWLLPADAPAGSVRG</sequence>
<dbReference type="GO" id="GO:0004222">
    <property type="term" value="F:metalloendopeptidase activity"/>
    <property type="evidence" value="ECO:0007669"/>
    <property type="project" value="InterPro"/>
</dbReference>
<evidence type="ECO:0000256" key="4">
    <source>
        <dbReference type="ARBA" id="ARBA00022723"/>
    </source>
</evidence>
<evidence type="ECO:0000313" key="13">
    <source>
        <dbReference type="Proteomes" id="UP000597507"/>
    </source>
</evidence>
<feature type="domain" description="Peptidase M16 C-terminal" evidence="11">
    <location>
        <begin position="218"/>
        <end position="399"/>
    </location>
</feature>
<feature type="chain" id="PRO_5035205846" evidence="9">
    <location>
        <begin position="24"/>
        <end position="475"/>
    </location>
</feature>
<evidence type="ECO:0000256" key="5">
    <source>
        <dbReference type="ARBA" id="ARBA00022801"/>
    </source>
</evidence>
<dbReference type="InterPro" id="IPR050626">
    <property type="entry name" value="Peptidase_M16"/>
</dbReference>
<dbReference type="InterPro" id="IPR011765">
    <property type="entry name" value="Pept_M16_N"/>
</dbReference>
<comment type="cofactor">
    <cofactor evidence="1">
        <name>Zn(2+)</name>
        <dbReference type="ChEBI" id="CHEBI:29105"/>
    </cofactor>
</comment>
<dbReference type="PROSITE" id="PS51318">
    <property type="entry name" value="TAT"/>
    <property type="match status" value="1"/>
</dbReference>
<organism evidence="12 13">
    <name type="scientific">Caldovatus sediminis</name>
    <dbReference type="NCBI Taxonomy" id="2041189"/>
    <lineage>
        <taxon>Bacteria</taxon>
        <taxon>Pseudomonadati</taxon>
        <taxon>Pseudomonadota</taxon>
        <taxon>Alphaproteobacteria</taxon>
        <taxon>Acetobacterales</taxon>
        <taxon>Roseomonadaceae</taxon>
        <taxon>Caldovatus</taxon>
    </lineage>
</organism>
<name>A0A8J3ECP4_9PROT</name>
<feature type="domain" description="Peptidase M16 N-terminal" evidence="10">
    <location>
        <begin position="63"/>
        <end position="198"/>
    </location>
</feature>
<dbReference type="PANTHER" id="PTHR43690:SF17">
    <property type="entry name" value="PROTEIN YHJJ"/>
    <property type="match status" value="1"/>
</dbReference>
<proteinExistence type="inferred from homology"/>
<dbReference type="InterPro" id="IPR011249">
    <property type="entry name" value="Metalloenz_LuxS/M16"/>
</dbReference>
<evidence type="ECO:0000259" key="10">
    <source>
        <dbReference type="Pfam" id="PF00675"/>
    </source>
</evidence>
<evidence type="ECO:0000256" key="3">
    <source>
        <dbReference type="ARBA" id="ARBA00022670"/>
    </source>
</evidence>
<reference evidence="12 13" key="1">
    <citation type="journal article" date="2014" name="Int. J. Syst. Evol. Microbiol.">
        <title>Complete genome sequence of Corynebacterium casei LMG S-19264T (=DSM 44701T), isolated from a smear-ripened cheese.</title>
        <authorList>
            <consortium name="US DOE Joint Genome Institute (JGI-PGF)"/>
            <person name="Walter F."/>
            <person name="Albersmeier A."/>
            <person name="Kalinowski J."/>
            <person name="Ruckert C."/>
        </authorList>
    </citation>
    <scope>NUCLEOTIDE SEQUENCE [LARGE SCALE GENOMIC DNA]</scope>
    <source>
        <strain evidence="12 13">CGMCC 1.16330</strain>
    </source>
</reference>
<keyword evidence="3" id="KW-0645">Protease</keyword>
<evidence type="ECO:0000256" key="7">
    <source>
        <dbReference type="ARBA" id="ARBA00023049"/>
    </source>
</evidence>
<evidence type="ECO:0000256" key="8">
    <source>
        <dbReference type="RuleBase" id="RU004447"/>
    </source>
</evidence>
<dbReference type="Pfam" id="PF05193">
    <property type="entry name" value="Peptidase_M16_C"/>
    <property type="match status" value="1"/>
</dbReference>
<evidence type="ECO:0000313" key="12">
    <source>
        <dbReference type="EMBL" id="GGG34989.1"/>
    </source>
</evidence>
<dbReference type="RefSeq" id="WP_188900405.1">
    <property type="nucleotide sequence ID" value="NZ_BMKS01000006.1"/>
</dbReference>
<dbReference type="InterPro" id="IPR006311">
    <property type="entry name" value="TAT_signal"/>
</dbReference>
<dbReference type="AlphaFoldDB" id="A0A8J3ECP4"/>